<dbReference type="AlphaFoldDB" id="A0AAN7AVJ1"/>
<feature type="region of interest" description="Disordered" evidence="1">
    <location>
        <begin position="219"/>
        <end position="285"/>
    </location>
</feature>
<proteinExistence type="predicted"/>
<accession>A0AAN7AVJ1</accession>
<organism evidence="3 4">
    <name type="scientific">Triangularia verruculosa</name>
    <dbReference type="NCBI Taxonomy" id="2587418"/>
    <lineage>
        <taxon>Eukaryota</taxon>
        <taxon>Fungi</taxon>
        <taxon>Dikarya</taxon>
        <taxon>Ascomycota</taxon>
        <taxon>Pezizomycotina</taxon>
        <taxon>Sordariomycetes</taxon>
        <taxon>Sordariomycetidae</taxon>
        <taxon>Sordariales</taxon>
        <taxon>Podosporaceae</taxon>
        <taxon>Triangularia</taxon>
    </lineage>
</organism>
<comment type="caution">
    <text evidence="3">The sequence shown here is derived from an EMBL/GenBank/DDBJ whole genome shotgun (WGS) entry which is preliminary data.</text>
</comment>
<dbReference type="SMART" id="SM00355">
    <property type="entry name" value="ZnF_C2H2"/>
    <property type="match status" value="4"/>
</dbReference>
<dbReference type="PANTHER" id="PTHR23225">
    <property type="entry name" value="ZINC FINGER PROTEIN"/>
    <property type="match status" value="1"/>
</dbReference>
<sequence>MAGHFSTMFGTPSFGYENNHVPFQDFAATSMENNLYIDPTLADQWITSTQRFLNDPNTKAFFNTHTHTSMGVSPLPPATQQRFGSPMSSHELSSASGGGQSPGPTETESYYENPGTPPEVPSVFSPVPQFDDFSSTHAIRFTGSGMMPSYGPLTDANNMNSLYSETDMDYSQGMFFDSSHPSTQCNMVTSQGAVVSEFNRLASPVENMPLIKEEIEAATTYSPLPKREPEHDNDPSSEEESSLPRTPKRQSDEEDGDYRPSKKSRPNNNKAAPIPRRPAGNPTQVWHSQLPKRTAATKPSLPANLNPRRITPSSVHFKCPDCSRTDFSDRTDFETHVKKQHTRPFTCVFHFAGCESTFAAKNEWKRHASTQHLLLDFWLCTEGVCAKTCNASSAHSCPLPNGAIFNRKDLYTQHIKRMHMPANIKKLTSNNNNGTKSRNSGLTPVEKEQLGDWELKVRELQERGKKERCKLPTVMQCPVEGCKQPEFKGLDAWDQRMEHVAKHLEAAAVGREEQVVFGGESDGSLVGWAKSREVGIIERGRGGKWELRKVLERQGGGGQQVRGGMGGRGQRVREEIVVRDEEEGEEEEEDAEGEEDADGEVE</sequence>
<evidence type="ECO:0000259" key="2">
    <source>
        <dbReference type="SMART" id="SM00355"/>
    </source>
</evidence>
<evidence type="ECO:0000256" key="1">
    <source>
        <dbReference type="SAM" id="MobiDB-lite"/>
    </source>
</evidence>
<dbReference type="Gene3D" id="3.30.160.60">
    <property type="entry name" value="Classic Zinc Finger"/>
    <property type="match status" value="1"/>
</dbReference>
<dbReference type="GO" id="GO:0003700">
    <property type="term" value="F:DNA-binding transcription factor activity"/>
    <property type="evidence" value="ECO:0007669"/>
    <property type="project" value="InterPro"/>
</dbReference>
<feature type="compositionally biased region" description="Gly residues" evidence="1">
    <location>
        <begin position="555"/>
        <end position="569"/>
    </location>
</feature>
<evidence type="ECO:0000313" key="4">
    <source>
        <dbReference type="Proteomes" id="UP001303160"/>
    </source>
</evidence>
<feature type="domain" description="C2H2-type" evidence="2">
    <location>
        <begin position="475"/>
        <end position="503"/>
    </location>
</feature>
<feature type="domain" description="C2H2-type" evidence="2">
    <location>
        <begin position="317"/>
        <end position="341"/>
    </location>
</feature>
<protein>
    <recommendedName>
        <fullName evidence="2">C2H2-type domain-containing protein</fullName>
    </recommendedName>
</protein>
<keyword evidence="4" id="KW-1185">Reference proteome</keyword>
<dbReference type="PANTHER" id="PTHR23225:SF2">
    <property type="entry name" value="AT09679P-RELATED"/>
    <property type="match status" value="1"/>
</dbReference>
<feature type="region of interest" description="Disordered" evidence="1">
    <location>
        <begin position="425"/>
        <end position="445"/>
    </location>
</feature>
<feature type="region of interest" description="Disordered" evidence="1">
    <location>
        <begin position="555"/>
        <end position="602"/>
    </location>
</feature>
<dbReference type="InterPro" id="IPR013087">
    <property type="entry name" value="Znf_C2H2_type"/>
</dbReference>
<dbReference type="EMBL" id="MU863916">
    <property type="protein sequence ID" value="KAK4200649.1"/>
    <property type="molecule type" value="Genomic_DNA"/>
</dbReference>
<feature type="compositionally biased region" description="Basic and acidic residues" evidence="1">
    <location>
        <begin position="225"/>
        <end position="234"/>
    </location>
</feature>
<reference evidence="3" key="1">
    <citation type="journal article" date="2023" name="Mol. Phylogenet. Evol.">
        <title>Genome-scale phylogeny and comparative genomics of the fungal order Sordariales.</title>
        <authorList>
            <person name="Hensen N."/>
            <person name="Bonometti L."/>
            <person name="Westerberg I."/>
            <person name="Brannstrom I.O."/>
            <person name="Guillou S."/>
            <person name="Cros-Aarteil S."/>
            <person name="Calhoun S."/>
            <person name="Haridas S."/>
            <person name="Kuo A."/>
            <person name="Mondo S."/>
            <person name="Pangilinan J."/>
            <person name="Riley R."/>
            <person name="LaButti K."/>
            <person name="Andreopoulos B."/>
            <person name="Lipzen A."/>
            <person name="Chen C."/>
            <person name="Yan M."/>
            <person name="Daum C."/>
            <person name="Ng V."/>
            <person name="Clum A."/>
            <person name="Steindorff A."/>
            <person name="Ohm R.A."/>
            <person name="Martin F."/>
            <person name="Silar P."/>
            <person name="Natvig D.O."/>
            <person name="Lalanne C."/>
            <person name="Gautier V."/>
            <person name="Ament-Velasquez S.L."/>
            <person name="Kruys A."/>
            <person name="Hutchinson M.I."/>
            <person name="Powell A.J."/>
            <person name="Barry K."/>
            <person name="Miller A.N."/>
            <person name="Grigoriev I.V."/>
            <person name="Debuchy R."/>
            <person name="Gladieux P."/>
            <person name="Hiltunen Thoren M."/>
            <person name="Johannesson H."/>
        </authorList>
    </citation>
    <scope>NUCLEOTIDE SEQUENCE</scope>
    <source>
        <strain evidence="3">CBS 315.58</strain>
    </source>
</reference>
<evidence type="ECO:0000313" key="3">
    <source>
        <dbReference type="EMBL" id="KAK4200649.1"/>
    </source>
</evidence>
<feature type="domain" description="C2H2-type" evidence="2">
    <location>
        <begin position="395"/>
        <end position="419"/>
    </location>
</feature>
<dbReference type="InterPro" id="IPR039970">
    <property type="entry name" value="TF_Grauzone"/>
</dbReference>
<feature type="compositionally biased region" description="Polar residues" evidence="1">
    <location>
        <begin position="78"/>
        <end position="92"/>
    </location>
</feature>
<gene>
    <name evidence="3" type="ORF">QBC40DRAFT_253808</name>
</gene>
<feature type="compositionally biased region" description="Acidic residues" evidence="1">
    <location>
        <begin position="580"/>
        <end position="602"/>
    </location>
</feature>
<reference evidence="3" key="2">
    <citation type="submission" date="2023-05" db="EMBL/GenBank/DDBJ databases">
        <authorList>
            <consortium name="Lawrence Berkeley National Laboratory"/>
            <person name="Steindorff A."/>
            <person name="Hensen N."/>
            <person name="Bonometti L."/>
            <person name="Westerberg I."/>
            <person name="Brannstrom I.O."/>
            <person name="Guillou S."/>
            <person name="Cros-Aarteil S."/>
            <person name="Calhoun S."/>
            <person name="Haridas S."/>
            <person name="Kuo A."/>
            <person name="Mondo S."/>
            <person name="Pangilinan J."/>
            <person name="Riley R."/>
            <person name="Labutti K."/>
            <person name="Andreopoulos B."/>
            <person name="Lipzen A."/>
            <person name="Chen C."/>
            <person name="Yanf M."/>
            <person name="Daum C."/>
            <person name="Ng V."/>
            <person name="Clum A."/>
            <person name="Ohm R."/>
            <person name="Martin F."/>
            <person name="Silar P."/>
            <person name="Natvig D."/>
            <person name="Lalanne C."/>
            <person name="Gautier V."/>
            <person name="Ament-Velasquez S.L."/>
            <person name="Kruys A."/>
            <person name="Hutchinson M.I."/>
            <person name="Powell A.J."/>
            <person name="Barry K."/>
            <person name="Miller A.N."/>
            <person name="Grigoriev I.V."/>
            <person name="Debuchy R."/>
            <person name="Gladieux P."/>
            <person name="Thoren M.H."/>
            <person name="Johannesson H."/>
        </authorList>
    </citation>
    <scope>NUCLEOTIDE SEQUENCE</scope>
    <source>
        <strain evidence="3">CBS 315.58</strain>
    </source>
</reference>
<name>A0AAN7AVJ1_9PEZI</name>
<dbReference type="Proteomes" id="UP001303160">
    <property type="component" value="Unassembled WGS sequence"/>
</dbReference>
<feature type="domain" description="C2H2-type" evidence="2">
    <location>
        <begin position="345"/>
        <end position="372"/>
    </location>
</feature>
<feature type="compositionally biased region" description="Polar residues" evidence="1">
    <location>
        <begin position="426"/>
        <end position="442"/>
    </location>
</feature>
<feature type="region of interest" description="Disordered" evidence="1">
    <location>
        <begin position="64"/>
        <end position="128"/>
    </location>
</feature>